<evidence type="ECO:0000259" key="7">
    <source>
        <dbReference type="PROSITE" id="PS50048"/>
    </source>
</evidence>
<dbReference type="PANTHER" id="PTHR47660:SF7">
    <property type="entry name" value="TRANSCRIPTION FACTOR WITH C2H2 AND ZN(2)-CYS(6) DNA BINDING DOMAIN (EUROFUNG)"/>
    <property type="match status" value="1"/>
</dbReference>
<protein>
    <submittedName>
        <fullName evidence="9">Uncharacterized protein</fullName>
    </submittedName>
</protein>
<dbReference type="SMART" id="SM00066">
    <property type="entry name" value="GAL4"/>
    <property type="match status" value="1"/>
</dbReference>
<evidence type="ECO:0000313" key="10">
    <source>
        <dbReference type="Proteomes" id="UP000738349"/>
    </source>
</evidence>
<evidence type="ECO:0000256" key="2">
    <source>
        <dbReference type="ARBA" id="ARBA00022833"/>
    </source>
</evidence>
<keyword evidence="3" id="KW-0805">Transcription regulation</keyword>
<dbReference type="PROSITE" id="PS00463">
    <property type="entry name" value="ZN2_CY6_FUNGAL_1"/>
    <property type="match status" value="1"/>
</dbReference>
<evidence type="ECO:0000313" key="9">
    <source>
        <dbReference type="EMBL" id="KAH7110267.1"/>
    </source>
</evidence>
<feature type="domain" description="Zn(2)-C6 fungal-type" evidence="7">
    <location>
        <begin position="67"/>
        <end position="97"/>
    </location>
</feature>
<evidence type="ECO:0000256" key="3">
    <source>
        <dbReference type="ARBA" id="ARBA00023015"/>
    </source>
</evidence>
<dbReference type="CDD" id="cd00067">
    <property type="entry name" value="GAL4"/>
    <property type="match status" value="1"/>
</dbReference>
<evidence type="ECO:0000256" key="6">
    <source>
        <dbReference type="PROSITE-ProRule" id="PRU00042"/>
    </source>
</evidence>
<evidence type="ECO:0000256" key="1">
    <source>
        <dbReference type="ARBA" id="ARBA00022723"/>
    </source>
</evidence>
<keyword evidence="4" id="KW-0804">Transcription</keyword>
<dbReference type="InterPro" id="IPR001138">
    <property type="entry name" value="Zn2Cys6_DnaBD"/>
</dbReference>
<keyword evidence="1" id="KW-0479">Metal-binding</keyword>
<dbReference type="OrthoDB" id="10018191at2759"/>
<gene>
    <name evidence="9" type="ORF">EDB81DRAFT_832178</name>
</gene>
<dbReference type="InterPro" id="IPR036236">
    <property type="entry name" value="Znf_C2H2_sf"/>
</dbReference>
<dbReference type="GO" id="GO:0000981">
    <property type="term" value="F:DNA-binding transcription factor activity, RNA polymerase II-specific"/>
    <property type="evidence" value="ECO:0007669"/>
    <property type="project" value="InterPro"/>
</dbReference>
<dbReference type="SUPFAM" id="SSF57667">
    <property type="entry name" value="beta-beta-alpha zinc fingers"/>
    <property type="match status" value="1"/>
</dbReference>
<feature type="domain" description="C2H2-type" evidence="8">
    <location>
        <begin position="3"/>
        <end position="32"/>
    </location>
</feature>
<dbReference type="PROSITE" id="PS00028">
    <property type="entry name" value="ZINC_FINGER_C2H2_1"/>
    <property type="match status" value="2"/>
</dbReference>
<dbReference type="CDD" id="cd12148">
    <property type="entry name" value="fungal_TF_MHR"/>
    <property type="match status" value="1"/>
</dbReference>
<dbReference type="PROSITE" id="PS50048">
    <property type="entry name" value="ZN2_CY6_FUNGAL_2"/>
    <property type="match status" value="1"/>
</dbReference>
<evidence type="ECO:0000259" key="8">
    <source>
        <dbReference type="PROSITE" id="PS50157"/>
    </source>
</evidence>
<keyword evidence="6" id="KW-0863">Zinc-finger</keyword>
<dbReference type="EMBL" id="JAGMUV010000046">
    <property type="protein sequence ID" value="KAH7110267.1"/>
    <property type="molecule type" value="Genomic_DNA"/>
</dbReference>
<keyword evidence="2" id="KW-0862">Zinc</keyword>
<dbReference type="SMART" id="SM00355">
    <property type="entry name" value="ZnF_C2H2"/>
    <property type="match status" value="2"/>
</dbReference>
<dbReference type="Gene3D" id="4.10.240.10">
    <property type="entry name" value="Zn(2)-C6 fungal-type DNA-binding domain"/>
    <property type="match status" value="1"/>
</dbReference>
<sequence length="323" mass="36031">MPFSCQHAGCSRAYLRKEHLTRHMRSHERPKEFTCAECGSKLSRMDTFRRHMAMHGSTLPSVRTLQACLPCRRAKMKCDGQEPTCSGCSARSSSCVWPGSTNRRSRNPEHSAFILPASVHVSTEPTESRDGPECYSEDDPCGLTHREQDSMALTAPASECPGKLAMYDRLIAVYFDKFHQHWPIVHEKSIRLRRAPQVLVKTVVTIGLYLTENVEAKNMAEGTLESYLHQSGNTLASFLTLGEAGQLFPDLAHLLEFQAILLQAIMIPRLTAQGLATGIMIDSMLSSVLMLAGVYDQSRIDTANINSDGWTMNPAVLRESYQR</sequence>
<proteinExistence type="predicted"/>
<accession>A0A9P9I7W0</accession>
<evidence type="ECO:0000256" key="4">
    <source>
        <dbReference type="ARBA" id="ARBA00023163"/>
    </source>
</evidence>
<dbReference type="InterPro" id="IPR036864">
    <property type="entry name" value="Zn2-C6_fun-type_DNA-bd_sf"/>
</dbReference>
<keyword evidence="10" id="KW-1185">Reference proteome</keyword>
<dbReference type="SUPFAM" id="SSF57701">
    <property type="entry name" value="Zn2/Cys6 DNA-binding domain"/>
    <property type="match status" value="1"/>
</dbReference>
<evidence type="ECO:0000256" key="5">
    <source>
        <dbReference type="ARBA" id="ARBA00023242"/>
    </source>
</evidence>
<dbReference type="Pfam" id="PF00172">
    <property type="entry name" value="Zn_clus"/>
    <property type="match status" value="1"/>
</dbReference>
<comment type="caution">
    <text evidence="9">The sequence shown here is derived from an EMBL/GenBank/DDBJ whole genome shotgun (WGS) entry which is preliminary data.</text>
</comment>
<dbReference type="InterPro" id="IPR013087">
    <property type="entry name" value="Znf_C2H2_type"/>
</dbReference>
<dbReference type="AlphaFoldDB" id="A0A9P9I7W0"/>
<name>A0A9P9I7W0_9HYPO</name>
<dbReference type="Gene3D" id="3.30.160.60">
    <property type="entry name" value="Classic Zinc Finger"/>
    <property type="match status" value="1"/>
</dbReference>
<reference evidence="9" key="1">
    <citation type="journal article" date="2021" name="Nat. Commun.">
        <title>Genetic determinants of endophytism in the Arabidopsis root mycobiome.</title>
        <authorList>
            <person name="Mesny F."/>
            <person name="Miyauchi S."/>
            <person name="Thiergart T."/>
            <person name="Pickel B."/>
            <person name="Atanasova L."/>
            <person name="Karlsson M."/>
            <person name="Huettel B."/>
            <person name="Barry K.W."/>
            <person name="Haridas S."/>
            <person name="Chen C."/>
            <person name="Bauer D."/>
            <person name="Andreopoulos W."/>
            <person name="Pangilinan J."/>
            <person name="LaButti K."/>
            <person name="Riley R."/>
            <person name="Lipzen A."/>
            <person name="Clum A."/>
            <person name="Drula E."/>
            <person name="Henrissat B."/>
            <person name="Kohler A."/>
            <person name="Grigoriev I.V."/>
            <person name="Martin F.M."/>
            <person name="Hacquard S."/>
        </authorList>
    </citation>
    <scope>NUCLEOTIDE SEQUENCE</scope>
    <source>
        <strain evidence="9">MPI-CAGE-AT-0147</strain>
    </source>
</reference>
<organism evidence="9 10">
    <name type="scientific">Dactylonectria macrodidyma</name>
    <dbReference type="NCBI Taxonomy" id="307937"/>
    <lineage>
        <taxon>Eukaryota</taxon>
        <taxon>Fungi</taxon>
        <taxon>Dikarya</taxon>
        <taxon>Ascomycota</taxon>
        <taxon>Pezizomycotina</taxon>
        <taxon>Sordariomycetes</taxon>
        <taxon>Hypocreomycetidae</taxon>
        <taxon>Hypocreales</taxon>
        <taxon>Nectriaceae</taxon>
        <taxon>Dactylonectria</taxon>
    </lineage>
</organism>
<dbReference type="GO" id="GO:0008270">
    <property type="term" value="F:zinc ion binding"/>
    <property type="evidence" value="ECO:0007669"/>
    <property type="project" value="UniProtKB-KW"/>
</dbReference>
<dbReference type="Proteomes" id="UP000738349">
    <property type="component" value="Unassembled WGS sequence"/>
</dbReference>
<dbReference type="PANTHER" id="PTHR47660">
    <property type="entry name" value="TRANSCRIPTION FACTOR WITH C2H2 AND ZN(2)-CYS(6) DNA BINDING DOMAIN (EUROFUNG)-RELATED-RELATED"/>
    <property type="match status" value="1"/>
</dbReference>
<dbReference type="PROSITE" id="PS50157">
    <property type="entry name" value="ZINC_FINGER_C2H2_2"/>
    <property type="match status" value="2"/>
</dbReference>
<feature type="domain" description="C2H2-type" evidence="8">
    <location>
        <begin position="33"/>
        <end position="60"/>
    </location>
</feature>
<keyword evidence="5" id="KW-0539">Nucleus</keyword>